<protein>
    <recommendedName>
        <fullName evidence="6">PIN domain-containing protein</fullName>
    </recommendedName>
</protein>
<feature type="region of interest" description="Disordered" evidence="5">
    <location>
        <begin position="55"/>
        <end position="97"/>
    </location>
</feature>
<dbReference type="Proteomes" id="UP001157126">
    <property type="component" value="Unassembled WGS sequence"/>
</dbReference>
<proteinExistence type="predicted"/>
<dbReference type="InterPro" id="IPR029060">
    <property type="entry name" value="PIN-like_dom_sf"/>
</dbReference>
<dbReference type="CDD" id="cd09871">
    <property type="entry name" value="PIN_MtVapC28-VapC30-like"/>
    <property type="match status" value="1"/>
</dbReference>
<gene>
    <name evidence="7" type="ORF">GCM10025883_35060</name>
</gene>
<keyword evidence="2" id="KW-0479">Metal-binding</keyword>
<keyword evidence="8" id="KW-1185">Reference proteome</keyword>
<evidence type="ECO:0000256" key="5">
    <source>
        <dbReference type="SAM" id="MobiDB-lite"/>
    </source>
</evidence>
<keyword evidence="1" id="KW-0540">Nuclease</keyword>
<reference evidence="8" key="1">
    <citation type="journal article" date="2019" name="Int. J. Syst. Evol. Microbiol.">
        <title>The Global Catalogue of Microorganisms (GCM) 10K type strain sequencing project: providing services to taxonomists for standard genome sequencing and annotation.</title>
        <authorList>
            <consortium name="The Broad Institute Genomics Platform"/>
            <consortium name="The Broad Institute Genome Sequencing Center for Infectious Disease"/>
            <person name="Wu L."/>
            <person name="Ma J."/>
        </authorList>
    </citation>
    <scope>NUCLEOTIDE SEQUENCE [LARGE SCALE GENOMIC DNA]</scope>
    <source>
        <strain evidence="8">NBRC 113072</strain>
    </source>
</reference>
<evidence type="ECO:0000313" key="7">
    <source>
        <dbReference type="EMBL" id="GMA41461.1"/>
    </source>
</evidence>
<evidence type="ECO:0000256" key="4">
    <source>
        <dbReference type="ARBA" id="ARBA00022842"/>
    </source>
</evidence>
<dbReference type="SUPFAM" id="SSF88723">
    <property type="entry name" value="PIN domain-like"/>
    <property type="match status" value="1"/>
</dbReference>
<name>A0ABQ6IWM1_9MICO</name>
<evidence type="ECO:0000313" key="8">
    <source>
        <dbReference type="Proteomes" id="UP001157126"/>
    </source>
</evidence>
<accession>A0ABQ6IWM1</accession>
<dbReference type="InterPro" id="IPR002716">
    <property type="entry name" value="PIN_dom"/>
</dbReference>
<dbReference type="EMBL" id="BSUO01000001">
    <property type="protein sequence ID" value="GMA41461.1"/>
    <property type="molecule type" value="Genomic_DNA"/>
</dbReference>
<evidence type="ECO:0000256" key="3">
    <source>
        <dbReference type="ARBA" id="ARBA00022801"/>
    </source>
</evidence>
<keyword evidence="4" id="KW-0460">Magnesium</keyword>
<organism evidence="7 8">
    <name type="scientific">Mobilicoccus caccae</name>
    <dbReference type="NCBI Taxonomy" id="1859295"/>
    <lineage>
        <taxon>Bacteria</taxon>
        <taxon>Bacillati</taxon>
        <taxon>Actinomycetota</taxon>
        <taxon>Actinomycetes</taxon>
        <taxon>Micrococcales</taxon>
        <taxon>Dermatophilaceae</taxon>
        <taxon>Mobilicoccus</taxon>
    </lineage>
</organism>
<dbReference type="Gene3D" id="3.40.50.1010">
    <property type="entry name" value="5'-nuclease"/>
    <property type="match status" value="1"/>
</dbReference>
<feature type="domain" description="PIN" evidence="6">
    <location>
        <begin position="3"/>
        <end position="53"/>
    </location>
</feature>
<keyword evidence="3" id="KW-0378">Hydrolase</keyword>
<sequence>MTVVLDTSALRAIIFGEDDAEAIMDDLLARDDELLVSAATMVEASIVVTARRGTTRAGAWTRSSITSEPQRIPSMQPKPLEPPAPGDGSARVVIPPD</sequence>
<dbReference type="Pfam" id="PF01850">
    <property type="entry name" value="PIN"/>
    <property type="match status" value="1"/>
</dbReference>
<evidence type="ECO:0000256" key="1">
    <source>
        <dbReference type="ARBA" id="ARBA00022722"/>
    </source>
</evidence>
<comment type="caution">
    <text evidence="7">The sequence shown here is derived from an EMBL/GenBank/DDBJ whole genome shotgun (WGS) entry which is preliminary data.</text>
</comment>
<evidence type="ECO:0000256" key="2">
    <source>
        <dbReference type="ARBA" id="ARBA00022723"/>
    </source>
</evidence>
<evidence type="ECO:0000259" key="6">
    <source>
        <dbReference type="Pfam" id="PF01850"/>
    </source>
</evidence>